<dbReference type="AlphaFoldDB" id="A0A1C7DUZ1"/>
<feature type="compositionally biased region" description="Basic and acidic residues" evidence="3">
    <location>
        <begin position="76"/>
        <end position="97"/>
    </location>
</feature>
<keyword evidence="1" id="KW-0235">DNA replication</keyword>
<dbReference type="Pfam" id="PF00226">
    <property type="entry name" value="DnaJ"/>
    <property type="match status" value="1"/>
</dbReference>
<dbReference type="SMART" id="SM00271">
    <property type="entry name" value="DnaJ"/>
    <property type="match status" value="1"/>
</dbReference>
<dbReference type="InterPro" id="IPR018253">
    <property type="entry name" value="DnaJ_domain_CS"/>
</dbReference>
<dbReference type="InterPro" id="IPR009739">
    <property type="entry name" value="LprI-like_N"/>
</dbReference>
<evidence type="ECO:0000256" key="1">
    <source>
        <dbReference type="ARBA" id="ARBA00022705"/>
    </source>
</evidence>
<dbReference type="PANTHER" id="PTHR44825:SF1">
    <property type="entry name" value="DNAJ HOMOLOG SUBFAMILY C MEMBER 4"/>
    <property type="match status" value="1"/>
</dbReference>
<evidence type="ECO:0000313" key="6">
    <source>
        <dbReference type="Proteomes" id="UP000092687"/>
    </source>
</evidence>
<dbReference type="CDD" id="cd06257">
    <property type="entry name" value="DnaJ"/>
    <property type="match status" value="1"/>
</dbReference>
<dbReference type="Gene3D" id="1.10.287.110">
    <property type="entry name" value="DnaJ domain"/>
    <property type="match status" value="1"/>
</dbReference>
<evidence type="ECO:0000313" key="5">
    <source>
        <dbReference type="EMBL" id="ANU15227.1"/>
    </source>
</evidence>
<reference evidence="5" key="1">
    <citation type="submission" date="2016-10" db="EMBL/GenBank/DDBJ databases">
        <authorList>
            <person name="de Groot N.N."/>
        </authorList>
    </citation>
    <scope>NUCLEOTIDE SEQUENCE</scope>
    <source>
        <strain evidence="5">DSM 24743</strain>
    </source>
</reference>
<evidence type="ECO:0000256" key="2">
    <source>
        <dbReference type="ARBA" id="ARBA00023016"/>
    </source>
</evidence>
<protein>
    <recommendedName>
        <fullName evidence="4">J domain-containing protein</fullName>
    </recommendedName>
</protein>
<evidence type="ECO:0000256" key="3">
    <source>
        <dbReference type="SAM" id="MobiDB-lite"/>
    </source>
</evidence>
<dbReference type="PROSITE" id="PS50076">
    <property type="entry name" value="DNAJ_2"/>
    <property type="match status" value="1"/>
</dbReference>
<dbReference type="OrthoDB" id="2438161at2"/>
<dbReference type="RefSeq" id="WP_008497291.1">
    <property type="nucleotide sequence ID" value="NZ_CP016537.2"/>
</dbReference>
<dbReference type="Pfam" id="PF07007">
    <property type="entry name" value="LprI"/>
    <property type="match status" value="1"/>
</dbReference>
<feature type="domain" description="J" evidence="4">
    <location>
        <begin position="6"/>
        <end position="67"/>
    </location>
</feature>
<dbReference type="EMBL" id="CP016537">
    <property type="protein sequence ID" value="ANU15227.1"/>
    <property type="molecule type" value="Genomic_DNA"/>
</dbReference>
<proteinExistence type="predicted"/>
<dbReference type="PRINTS" id="PR00625">
    <property type="entry name" value="JDOMAIN"/>
</dbReference>
<dbReference type="STRING" id="1215089.BBI08_15805"/>
<organism evidence="5 6">
    <name type="scientific">Planococcus halocryophilus</name>
    <dbReference type="NCBI Taxonomy" id="1215089"/>
    <lineage>
        <taxon>Bacteria</taxon>
        <taxon>Bacillati</taxon>
        <taxon>Bacillota</taxon>
        <taxon>Bacilli</taxon>
        <taxon>Bacillales</taxon>
        <taxon>Caryophanaceae</taxon>
        <taxon>Planococcus</taxon>
    </lineage>
</organism>
<dbReference type="InterPro" id="IPR036869">
    <property type="entry name" value="J_dom_sf"/>
</dbReference>
<name>A0A1C7DUZ1_9BACL</name>
<dbReference type="InterPro" id="IPR052763">
    <property type="entry name" value="DnaJ_C4"/>
</dbReference>
<sequence>MEKFIDYYVLLNILPTASEELIKRAYRIQSKELHPDQGGNEQQFILLTEAYEVLSNPLKRKAYDQDYAFYQQTRKRGNESSQQERKHTNSKRASESTENKPFLSFDYMRFGKVALGGIITLGVLAKAINAFEESTEPEIPIDPIVFPVLENEHSNDVVEEAVTTEYVVGEIEESGVETVEQSIDIPEESEPLKDLIEEYEQEEVEKNSTLTYSTTDSLSLYVRYLDRIYKLEADLESYGKVWETGSDAEITQASYNQLKIWDDLLNEIYQTLKIELTETEFLELRDFQRAWIAKKERIADEARKDFAGGSWEVPVYNDAQLEETKERCYWLVMNYMN</sequence>
<dbReference type="InterPro" id="IPR001623">
    <property type="entry name" value="DnaJ_domain"/>
</dbReference>
<dbReference type="Proteomes" id="UP000092687">
    <property type="component" value="Chromosome"/>
</dbReference>
<keyword evidence="6" id="KW-1185">Reference proteome</keyword>
<evidence type="ECO:0000259" key="4">
    <source>
        <dbReference type="PROSITE" id="PS50076"/>
    </source>
</evidence>
<dbReference type="SUPFAM" id="SSF46565">
    <property type="entry name" value="Chaperone J-domain"/>
    <property type="match status" value="1"/>
</dbReference>
<dbReference type="Gene3D" id="1.20.1270.180">
    <property type="match status" value="1"/>
</dbReference>
<dbReference type="PANTHER" id="PTHR44825">
    <property type="match status" value="1"/>
</dbReference>
<dbReference type="GO" id="GO:0006260">
    <property type="term" value="P:DNA replication"/>
    <property type="evidence" value="ECO:0007669"/>
    <property type="project" value="UniProtKB-KW"/>
</dbReference>
<feature type="region of interest" description="Disordered" evidence="3">
    <location>
        <begin position="73"/>
        <end position="97"/>
    </location>
</feature>
<accession>A0A1C7DUZ1</accession>
<keyword evidence="2" id="KW-0346">Stress response</keyword>
<gene>
    <name evidence="5" type="ORF">BBI08_15805</name>
</gene>
<dbReference type="PROSITE" id="PS00636">
    <property type="entry name" value="DNAJ_1"/>
    <property type="match status" value="1"/>
</dbReference>
<dbReference type="KEGG" id="phc:BBI08_15805"/>